<evidence type="ECO:0000313" key="9">
    <source>
        <dbReference type="EMBL" id="JAE00871.1"/>
    </source>
</evidence>
<protein>
    <submittedName>
        <fullName evidence="9">Uncharacterized protein</fullName>
    </submittedName>
</protein>
<accession>A0A0A9ESK3</accession>
<keyword evidence="4" id="KW-0812">Transmembrane</keyword>
<evidence type="ECO:0000256" key="4">
    <source>
        <dbReference type="ARBA" id="ARBA00022692"/>
    </source>
</evidence>
<sequence>MMEPKLCQIVCRIVLSQEEAKDLKEKIDEEYRVNMILDNLPMVYPIRRLLPQIDRLD</sequence>
<keyword evidence="7" id="KW-1133">Transmembrane helix</keyword>
<comment type="subcellular location">
    <subcellularLocation>
        <location evidence="1">Endosome membrane</location>
        <topology evidence="1">Multi-pass membrane protein</topology>
    </subcellularLocation>
    <subcellularLocation>
        <location evidence="2">Golgi apparatus membrane</location>
        <topology evidence="2">Multi-pass membrane protein</topology>
    </subcellularLocation>
</comment>
<reference evidence="9" key="1">
    <citation type="submission" date="2014-09" db="EMBL/GenBank/DDBJ databases">
        <authorList>
            <person name="Magalhaes I.L.F."/>
            <person name="Oliveira U."/>
            <person name="Santos F.R."/>
            <person name="Vidigal T.H.D.A."/>
            <person name="Brescovit A.D."/>
            <person name="Santos A.J."/>
        </authorList>
    </citation>
    <scope>NUCLEOTIDE SEQUENCE</scope>
    <source>
        <tissue evidence="9">Shoot tissue taken approximately 20 cm above the soil surface</tissue>
    </source>
</reference>
<dbReference type="InterPro" id="IPR004240">
    <property type="entry name" value="EMP70"/>
</dbReference>
<keyword evidence="5" id="KW-0732">Signal</keyword>
<keyword evidence="6" id="KW-0967">Endosome</keyword>
<comment type="similarity">
    <text evidence="3">Belongs to the nonaspanin (TM9SF) (TC 9.A.2) family.</text>
</comment>
<dbReference type="GO" id="GO:0000139">
    <property type="term" value="C:Golgi membrane"/>
    <property type="evidence" value="ECO:0007669"/>
    <property type="project" value="UniProtKB-SubCell"/>
</dbReference>
<evidence type="ECO:0000256" key="7">
    <source>
        <dbReference type="ARBA" id="ARBA00022989"/>
    </source>
</evidence>
<dbReference type="GO" id="GO:0010008">
    <property type="term" value="C:endosome membrane"/>
    <property type="evidence" value="ECO:0007669"/>
    <property type="project" value="UniProtKB-SubCell"/>
</dbReference>
<dbReference type="Pfam" id="PF02990">
    <property type="entry name" value="EMP70"/>
    <property type="match status" value="1"/>
</dbReference>
<proteinExistence type="inferred from homology"/>
<evidence type="ECO:0000256" key="5">
    <source>
        <dbReference type="ARBA" id="ARBA00022729"/>
    </source>
</evidence>
<evidence type="ECO:0000256" key="3">
    <source>
        <dbReference type="ARBA" id="ARBA00005227"/>
    </source>
</evidence>
<dbReference type="EMBL" id="GBRH01197025">
    <property type="protein sequence ID" value="JAE00871.1"/>
    <property type="molecule type" value="Transcribed_RNA"/>
</dbReference>
<evidence type="ECO:0000256" key="6">
    <source>
        <dbReference type="ARBA" id="ARBA00022753"/>
    </source>
</evidence>
<evidence type="ECO:0000256" key="1">
    <source>
        <dbReference type="ARBA" id="ARBA00004337"/>
    </source>
</evidence>
<dbReference type="AlphaFoldDB" id="A0A0A9ESK3"/>
<name>A0A0A9ESK3_ARUDO</name>
<keyword evidence="8" id="KW-0472">Membrane</keyword>
<evidence type="ECO:0000256" key="8">
    <source>
        <dbReference type="ARBA" id="ARBA00023136"/>
    </source>
</evidence>
<reference evidence="9" key="2">
    <citation type="journal article" date="2015" name="Data Brief">
        <title>Shoot transcriptome of the giant reed, Arundo donax.</title>
        <authorList>
            <person name="Barrero R.A."/>
            <person name="Guerrero F.D."/>
            <person name="Moolhuijzen P."/>
            <person name="Goolsby J.A."/>
            <person name="Tidwell J."/>
            <person name="Bellgard S.E."/>
            <person name="Bellgard M.I."/>
        </authorList>
    </citation>
    <scope>NUCLEOTIDE SEQUENCE</scope>
    <source>
        <tissue evidence="9">Shoot tissue taken approximately 20 cm above the soil surface</tissue>
    </source>
</reference>
<organism evidence="9">
    <name type="scientific">Arundo donax</name>
    <name type="common">Giant reed</name>
    <name type="synonym">Donax arundinaceus</name>
    <dbReference type="NCBI Taxonomy" id="35708"/>
    <lineage>
        <taxon>Eukaryota</taxon>
        <taxon>Viridiplantae</taxon>
        <taxon>Streptophyta</taxon>
        <taxon>Embryophyta</taxon>
        <taxon>Tracheophyta</taxon>
        <taxon>Spermatophyta</taxon>
        <taxon>Magnoliopsida</taxon>
        <taxon>Liliopsida</taxon>
        <taxon>Poales</taxon>
        <taxon>Poaceae</taxon>
        <taxon>PACMAD clade</taxon>
        <taxon>Arundinoideae</taxon>
        <taxon>Arundineae</taxon>
        <taxon>Arundo</taxon>
    </lineage>
</organism>
<evidence type="ECO:0000256" key="2">
    <source>
        <dbReference type="ARBA" id="ARBA00004653"/>
    </source>
</evidence>